<reference evidence="4" key="1">
    <citation type="submission" date="2024-06" db="EMBL/GenBank/DDBJ databases">
        <title>Multi-omics analyses provide insights into the biosynthesis of the anticancer antibiotic pleurotin in Hohenbuehelia grisea.</title>
        <authorList>
            <person name="Weaver J.A."/>
            <person name="Alberti F."/>
        </authorList>
    </citation>
    <scope>NUCLEOTIDE SEQUENCE [LARGE SCALE GENOMIC DNA]</scope>
    <source>
        <strain evidence="4">T-177</strain>
    </source>
</reference>
<evidence type="ECO:0000313" key="3">
    <source>
        <dbReference type="EMBL" id="KAL0961508.1"/>
    </source>
</evidence>
<evidence type="ECO:0000259" key="2">
    <source>
        <dbReference type="Pfam" id="PF20415"/>
    </source>
</evidence>
<proteinExistence type="predicted"/>
<evidence type="ECO:0000256" key="1">
    <source>
        <dbReference type="SAM" id="MobiDB-lite"/>
    </source>
</evidence>
<keyword evidence="4" id="KW-1185">Reference proteome</keyword>
<feature type="compositionally biased region" description="Low complexity" evidence="1">
    <location>
        <begin position="101"/>
        <end position="121"/>
    </location>
</feature>
<organism evidence="3 4">
    <name type="scientific">Hohenbuehelia grisea</name>
    <dbReference type="NCBI Taxonomy" id="104357"/>
    <lineage>
        <taxon>Eukaryota</taxon>
        <taxon>Fungi</taxon>
        <taxon>Dikarya</taxon>
        <taxon>Basidiomycota</taxon>
        <taxon>Agaricomycotina</taxon>
        <taxon>Agaricomycetes</taxon>
        <taxon>Agaricomycetidae</taxon>
        <taxon>Agaricales</taxon>
        <taxon>Pleurotineae</taxon>
        <taxon>Pleurotaceae</taxon>
        <taxon>Hohenbuehelia</taxon>
    </lineage>
</organism>
<feature type="domain" description="DUF6699" evidence="2">
    <location>
        <begin position="255"/>
        <end position="396"/>
    </location>
</feature>
<protein>
    <recommendedName>
        <fullName evidence="2">DUF6699 domain-containing protein</fullName>
    </recommendedName>
</protein>
<sequence>MGLFKRWGTPSTPKLASVSLPDDNDLPIRTKTPSVLRQSEKISPISSFAKKHTESRSSSPLPGFFRQRRESTSSGKPLKISTAYEVTCAVTLPSRPDLPSTKRSSSTSTRSSGGQSSTLGSAPPLAGPSNSMSWGGPSVAKPILKTAKTSPPHPGGSSTDTQAFAFPGSAPEYSSYRPHLAAKYSSEEALSFPRKRHHSTTGHAYSHVTPLPPKRVDTPMTATFTNVKKVPTKLEAISLSWPLVEYNSKRRCPLLYFDVAFDPIILSNVRAKKPWEGAFLNLTQTERETAACTHDTITDMAIVYPKFPYWPIHVHRAEGIRCIDVFEGLYTMFHTRLTKDEKAHVPLEYLQACQPAWDQRCKDAPCLTDYERRQGMRRVDLLKGTRIFSGLTRTKEGTWELHLAHPAR</sequence>
<feature type="region of interest" description="Disordered" evidence="1">
    <location>
        <begin position="92"/>
        <end position="164"/>
    </location>
</feature>
<accession>A0ABR3K2E6</accession>
<evidence type="ECO:0000313" key="4">
    <source>
        <dbReference type="Proteomes" id="UP001556367"/>
    </source>
</evidence>
<dbReference type="EMBL" id="JASNQZ010000001">
    <property type="protein sequence ID" value="KAL0961508.1"/>
    <property type="molecule type" value="Genomic_DNA"/>
</dbReference>
<gene>
    <name evidence="3" type="ORF">HGRIS_006449</name>
</gene>
<comment type="caution">
    <text evidence="3">The sequence shown here is derived from an EMBL/GenBank/DDBJ whole genome shotgun (WGS) entry which is preliminary data.</text>
</comment>
<dbReference type="Proteomes" id="UP001556367">
    <property type="component" value="Unassembled WGS sequence"/>
</dbReference>
<dbReference type="InterPro" id="IPR046522">
    <property type="entry name" value="DUF6699"/>
</dbReference>
<dbReference type="Pfam" id="PF20415">
    <property type="entry name" value="DUF6699"/>
    <property type="match status" value="1"/>
</dbReference>
<feature type="region of interest" description="Disordered" evidence="1">
    <location>
        <begin position="1"/>
        <end position="78"/>
    </location>
</feature>
<name>A0ABR3K2E6_9AGAR</name>